<reference evidence="3 4" key="1">
    <citation type="journal article" date="2018" name="New Phytol.">
        <title>Phylogenomics of Endogonaceae and evolution of mycorrhizas within Mucoromycota.</title>
        <authorList>
            <person name="Chang Y."/>
            <person name="Desiro A."/>
            <person name="Na H."/>
            <person name="Sandor L."/>
            <person name="Lipzen A."/>
            <person name="Clum A."/>
            <person name="Barry K."/>
            <person name="Grigoriev I.V."/>
            <person name="Martin F.M."/>
            <person name="Stajich J.E."/>
            <person name="Smith M.E."/>
            <person name="Bonito G."/>
            <person name="Spatafora J.W."/>
        </authorList>
    </citation>
    <scope>NUCLEOTIDE SEQUENCE [LARGE SCALE GENOMIC DNA]</scope>
    <source>
        <strain evidence="3 4">AD002</strain>
    </source>
</reference>
<dbReference type="Proteomes" id="UP000274822">
    <property type="component" value="Unassembled WGS sequence"/>
</dbReference>
<dbReference type="Pfam" id="PF05721">
    <property type="entry name" value="PhyH"/>
    <property type="match status" value="1"/>
</dbReference>
<dbReference type="EMBL" id="RBNJ01006790">
    <property type="protein sequence ID" value="RUS28314.1"/>
    <property type="molecule type" value="Genomic_DNA"/>
</dbReference>
<accession>A0A433QEZ1</accession>
<proteinExistence type="inferred from homology"/>
<name>A0A433QEZ1_9FUNG</name>
<comment type="similarity">
    <text evidence="2">Belongs to the PhyH family.</text>
</comment>
<dbReference type="PANTHER" id="PTHR20883:SF46">
    <property type="entry name" value="PHYTANOYL-COA HYDROXYLASE"/>
    <property type="match status" value="1"/>
</dbReference>
<evidence type="ECO:0008006" key="5">
    <source>
        <dbReference type="Google" id="ProtNLM"/>
    </source>
</evidence>
<gene>
    <name evidence="3" type="ORF">BC938DRAFT_482033</name>
</gene>
<protein>
    <recommendedName>
        <fullName evidence="5">Phytanoyl-CoA dioxygenase</fullName>
    </recommendedName>
</protein>
<evidence type="ECO:0000313" key="4">
    <source>
        <dbReference type="Proteomes" id="UP000274822"/>
    </source>
</evidence>
<dbReference type="Gene3D" id="2.60.120.620">
    <property type="entry name" value="q2cbj1_9rhob like domain"/>
    <property type="match status" value="1"/>
</dbReference>
<evidence type="ECO:0000256" key="2">
    <source>
        <dbReference type="ARBA" id="ARBA00005830"/>
    </source>
</evidence>
<keyword evidence="4" id="KW-1185">Reference proteome</keyword>
<dbReference type="PANTHER" id="PTHR20883">
    <property type="entry name" value="PHYTANOYL-COA DIOXYGENASE DOMAIN CONTAINING 1"/>
    <property type="match status" value="1"/>
</dbReference>
<dbReference type="AlphaFoldDB" id="A0A433QEZ1"/>
<evidence type="ECO:0000313" key="3">
    <source>
        <dbReference type="EMBL" id="RUS28314.1"/>
    </source>
</evidence>
<comment type="cofactor">
    <cofactor evidence="1">
        <name>Fe cation</name>
        <dbReference type="ChEBI" id="CHEBI:24875"/>
    </cofactor>
</comment>
<dbReference type="InterPro" id="IPR008775">
    <property type="entry name" value="Phytyl_CoA_dOase-like"/>
</dbReference>
<sequence length="283" mass="31778">MSLSPAHVRQFYQEGFTIFENALTPTELESLRTECDILVNHIYNEKDLLFDAGCIVEPLSCGYVDHDLSHPEAYKHDQAFYRRIRSQINDEVLEITLHKIAAMAEQVLPIGPDRRLYLLNEQYIVKPPRSGTKARFQWHQDSEYMPLACRRVPTVACWIALDDVSEANGTLLIDPYPSPSANKVSTSSLDHHAQFSSFYSPTPSSTPFAATILAGSVVLMSSVLRHCSTGNDSGRFRRAFMPQYSAGVVWSDRVMRERGEPGIEQPVKDSRELLAMAVPCGGR</sequence>
<organism evidence="3 4">
    <name type="scientific">Jimgerdemannia flammicorona</name>
    <dbReference type="NCBI Taxonomy" id="994334"/>
    <lineage>
        <taxon>Eukaryota</taxon>
        <taxon>Fungi</taxon>
        <taxon>Fungi incertae sedis</taxon>
        <taxon>Mucoromycota</taxon>
        <taxon>Mucoromycotina</taxon>
        <taxon>Endogonomycetes</taxon>
        <taxon>Endogonales</taxon>
        <taxon>Endogonaceae</taxon>
        <taxon>Jimgerdemannia</taxon>
    </lineage>
</organism>
<dbReference type="SUPFAM" id="SSF51197">
    <property type="entry name" value="Clavaminate synthase-like"/>
    <property type="match status" value="1"/>
</dbReference>
<evidence type="ECO:0000256" key="1">
    <source>
        <dbReference type="ARBA" id="ARBA00001962"/>
    </source>
</evidence>
<comment type="caution">
    <text evidence="3">The sequence shown here is derived from an EMBL/GenBank/DDBJ whole genome shotgun (WGS) entry which is preliminary data.</text>
</comment>